<dbReference type="PANTHER" id="PTHR27002:SF805">
    <property type="entry name" value="NON-SPECIFIC SERINE_THREONINE PROTEIN KINASE"/>
    <property type="match status" value="1"/>
</dbReference>
<dbReference type="CDD" id="cd00028">
    <property type="entry name" value="B_lectin"/>
    <property type="match status" value="1"/>
</dbReference>
<dbReference type="SMART" id="SM00220">
    <property type="entry name" value="S_TKc"/>
    <property type="match status" value="1"/>
</dbReference>
<feature type="domain" description="Apple" evidence="20">
    <location>
        <begin position="333"/>
        <end position="426"/>
    </location>
</feature>
<evidence type="ECO:0000259" key="18">
    <source>
        <dbReference type="PROSITE" id="PS50011"/>
    </source>
</evidence>
<evidence type="ECO:0000259" key="20">
    <source>
        <dbReference type="PROSITE" id="PS50948"/>
    </source>
</evidence>
<dbReference type="InterPro" id="IPR001245">
    <property type="entry name" value="Ser-Thr/Tyr_kinase_cat_dom"/>
</dbReference>
<dbReference type="EC" id="2.7.11.1" evidence="15"/>
<dbReference type="Proteomes" id="UP001497457">
    <property type="component" value="Chromosome 5rd"/>
</dbReference>
<dbReference type="InterPro" id="IPR001480">
    <property type="entry name" value="Bulb-type_lectin_dom"/>
</dbReference>
<dbReference type="PROSITE" id="PS00108">
    <property type="entry name" value="PROTEIN_KINASE_ST"/>
    <property type="match status" value="1"/>
</dbReference>
<evidence type="ECO:0000256" key="8">
    <source>
        <dbReference type="ARBA" id="ARBA00022777"/>
    </source>
</evidence>
<keyword evidence="4" id="KW-0245">EGF-like domain</keyword>
<comment type="catalytic activity">
    <reaction evidence="14 15">
        <text>L-seryl-[protein] + ATP = O-phospho-L-seryl-[protein] + ADP + H(+)</text>
        <dbReference type="Rhea" id="RHEA:17989"/>
        <dbReference type="Rhea" id="RHEA-COMP:9863"/>
        <dbReference type="Rhea" id="RHEA-COMP:11604"/>
        <dbReference type="ChEBI" id="CHEBI:15378"/>
        <dbReference type="ChEBI" id="CHEBI:29999"/>
        <dbReference type="ChEBI" id="CHEBI:30616"/>
        <dbReference type="ChEBI" id="CHEBI:83421"/>
        <dbReference type="ChEBI" id="CHEBI:456216"/>
        <dbReference type="EC" id="2.7.11.1"/>
    </reaction>
</comment>
<evidence type="ECO:0000256" key="9">
    <source>
        <dbReference type="ARBA" id="ARBA00022840"/>
    </source>
</evidence>
<dbReference type="PIRSF" id="PIRSF000641">
    <property type="entry name" value="SRK"/>
    <property type="match status" value="1"/>
</dbReference>
<dbReference type="SUPFAM" id="SSF51110">
    <property type="entry name" value="alpha-D-mannose-specific plant lectins"/>
    <property type="match status" value="1"/>
</dbReference>
<dbReference type="InterPro" id="IPR011009">
    <property type="entry name" value="Kinase-like_dom_sf"/>
</dbReference>
<dbReference type="Gene3D" id="1.10.510.10">
    <property type="entry name" value="Transferase(Phosphotransferase) domain 1"/>
    <property type="match status" value="1"/>
</dbReference>
<dbReference type="GO" id="GO:0004674">
    <property type="term" value="F:protein serine/threonine kinase activity"/>
    <property type="evidence" value="ECO:0007669"/>
    <property type="project" value="UniProtKB-KW"/>
</dbReference>
<feature type="domain" description="Bulb-type lectin" evidence="19">
    <location>
        <begin position="13"/>
        <end position="144"/>
    </location>
</feature>
<dbReference type="InterPro" id="IPR008271">
    <property type="entry name" value="Ser/Thr_kinase_AS"/>
</dbReference>
<keyword evidence="17" id="KW-0812">Transmembrane</keyword>
<feature type="domain" description="Protein kinase" evidence="18">
    <location>
        <begin position="512"/>
        <end position="798"/>
    </location>
</feature>
<dbReference type="FunFam" id="1.10.510.10:FF:000060">
    <property type="entry name" value="G-type lectin S-receptor-like serine/threonine-protein kinase"/>
    <property type="match status" value="1"/>
</dbReference>
<dbReference type="Gene3D" id="2.90.10.10">
    <property type="entry name" value="Bulb-type lectin domain"/>
    <property type="match status" value="1"/>
</dbReference>
<dbReference type="EMBL" id="OZ075115">
    <property type="protein sequence ID" value="CAL5062998.1"/>
    <property type="molecule type" value="Genomic_DNA"/>
</dbReference>
<dbReference type="InterPro" id="IPR024171">
    <property type="entry name" value="SRK-like_kinase"/>
</dbReference>
<dbReference type="InterPro" id="IPR000719">
    <property type="entry name" value="Prot_kinase_dom"/>
</dbReference>
<evidence type="ECO:0000256" key="16">
    <source>
        <dbReference type="PROSITE-ProRule" id="PRU10141"/>
    </source>
</evidence>
<dbReference type="FunFam" id="3.30.200.20:FF:000402">
    <property type="entry name" value="Serine/threonine-protein kinase"/>
    <property type="match status" value="1"/>
</dbReference>
<evidence type="ECO:0000313" key="21">
    <source>
        <dbReference type="EMBL" id="CAL5062998.1"/>
    </source>
</evidence>
<comment type="similarity">
    <text evidence="15">Belongs to the protein kinase superfamily. Ser/Thr protein kinase family.</text>
</comment>
<evidence type="ECO:0000256" key="5">
    <source>
        <dbReference type="ARBA" id="ARBA00022679"/>
    </source>
</evidence>
<dbReference type="SUPFAM" id="SSF56112">
    <property type="entry name" value="Protein kinase-like (PK-like)"/>
    <property type="match status" value="1"/>
</dbReference>
<evidence type="ECO:0000313" key="22">
    <source>
        <dbReference type="Proteomes" id="UP001497457"/>
    </source>
</evidence>
<dbReference type="SMART" id="SM00108">
    <property type="entry name" value="B_lectin"/>
    <property type="match status" value="1"/>
</dbReference>
<keyword evidence="17" id="KW-1133">Transmembrane helix</keyword>
<keyword evidence="2" id="KW-1003">Cell membrane</keyword>
<keyword evidence="6" id="KW-0732">Signal</keyword>
<name>A0ABC9ET70_9POAL</name>
<comment type="catalytic activity">
    <reaction evidence="13 15">
        <text>L-threonyl-[protein] + ATP = O-phospho-L-threonyl-[protein] + ADP + H(+)</text>
        <dbReference type="Rhea" id="RHEA:46608"/>
        <dbReference type="Rhea" id="RHEA-COMP:11060"/>
        <dbReference type="Rhea" id="RHEA-COMP:11605"/>
        <dbReference type="ChEBI" id="CHEBI:15378"/>
        <dbReference type="ChEBI" id="CHEBI:30013"/>
        <dbReference type="ChEBI" id="CHEBI:30616"/>
        <dbReference type="ChEBI" id="CHEBI:61977"/>
        <dbReference type="ChEBI" id="CHEBI:456216"/>
        <dbReference type="EC" id="2.7.11.1"/>
    </reaction>
</comment>
<dbReference type="PROSITE" id="PS00107">
    <property type="entry name" value="PROTEIN_KINASE_ATP"/>
    <property type="match status" value="1"/>
</dbReference>
<organism evidence="21 22">
    <name type="scientific">Urochloa decumbens</name>
    <dbReference type="NCBI Taxonomy" id="240449"/>
    <lineage>
        <taxon>Eukaryota</taxon>
        <taxon>Viridiplantae</taxon>
        <taxon>Streptophyta</taxon>
        <taxon>Embryophyta</taxon>
        <taxon>Tracheophyta</taxon>
        <taxon>Spermatophyta</taxon>
        <taxon>Magnoliopsida</taxon>
        <taxon>Liliopsida</taxon>
        <taxon>Poales</taxon>
        <taxon>Poaceae</taxon>
        <taxon>PACMAD clade</taxon>
        <taxon>Panicoideae</taxon>
        <taxon>Panicodae</taxon>
        <taxon>Paniceae</taxon>
        <taxon>Melinidinae</taxon>
        <taxon>Urochloa</taxon>
    </lineage>
</organism>
<evidence type="ECO:0000256" key="2">
    <source>
        <dbReference type="ARBA" id="ARBA00022475"/>
    </source>
</evidence>
<dbReference type="Pfam" id="PF08276">
    <property type="entry name" value="PAN_2"/>
    <property type="match status" value="1"/>
</dbReference>
<evidence type="ECO:0000256" key="7">
    <source>
        <dbReference type="ARBA" id="ARBA00022741"/>
    </source>
</evidence>
<evidence type="ECO:0000256" key="4">
    <source>
        <dbReference type="ARBA" id="ARBA00022536"/>
    </source>
</evidence>
<keyword evidence="22" id="KW-1185">Reference proteome</keyword>
<feature type="binding site" evidence="16">
    <location>
        <position position="540"/>
    </location>
    <ligand>
        <name>ATP</name>
        <dbReference type="ChEBI" id="CHEBI:30616"/>
    </ligand>
</feature>
<evidence type="ECO:0000256" key="11">
    <source>
        <dbReference type="ARBA" id="ARBA00023170"/>
    </source>
</evidence>
<dbReference type="InterPro" id="IPR036426">
    <property type="entry name" value="Bulb-type_lectin_dom_sf"/>
</dbReference>
<keyword evidence="5 15" id="KW-0808">Transferase</keyword>
<keyword evidence="3 15" id="KW-0723">Serine/threonine-protein kinase</keyword>
<dbReference type="CDD" id="cd00053">
    <property type="entry name" value="EGF"/>
    <property type="match status" value="1"/>
</dbReference>
<evidence type="ECO:0000256" key="3">
    <source>
        <dbReference type="ARBA" id="ARBA00022527"/>
    </source>
</evidence>
<comment type="subcellular location">
    <subcellularLocation>
        <location evidence="1">Cell membrane</location>
        <topology evidence="1">Single-pass type I membrane protein</topology>
    </subcellularLocation>
</comment>
<evidence type="ECO:0000256" key="10">
    <source>
        <dbReference type="ARBA" id="ARBA00023157"/>
    </source>
</evidence>
<dbReference type="AlphaFoldDB" id="A0ABC9ET70"/>
<evidence type="ECO:0000256" key="17">
    <source>
        <dbReference type="SAM" id="Phobius"/>
    </source>
</evidence>
<dbReference type="GO" id="GO:0051707">
    <property type="term" value="P:response to other organism"/>
    <property type="evidence" value="ECO:0007669"/>
    <property type="project" value="UniProtKB-ARBA"/>
</dbReference>
<dbReference type="PANTHER" id="PTHR27002">
    <property type="entry name" value="RECEPTOR-LIKE SERINE/THREONINE-PROTEIN KINASE SD1-8"/>
    <property type="match status" value="1"/>
</dbReference>
<dbReference type="Pfam" id="PF00954">
    <property type="entry name" value="S_locus_glycop"/>
    <property type="match status" value="1"/>
</dbReference>
<dbReference type="CDD" id="cd14066">
    <property type="entry name" value="STKc_IRAK"/>
    <property type="match status" value="1"/>
</dbReference>
<protein>
    <recommendedName>
        <fullName evidence="15">Receptor-like serine/threonine-protein kinase</fullName>
        <ecNumber evidence="15">2.7.11.1</ecNumber>
    </recommendedName>
</protein>
<reference evidence="21" key="1">
    <citation type="submission" date="2024-10" db="EMBL/GenBank/DDBJ databases">
        <authorList>
            <person name="Ryan C."/>
        </authorList>
    </citation>
    <scope>NUCLEOTIDE SEQUENCE [LARGE SCALE GENOMIC DNA]</scope>
</reference>
<dbReference type="Pfam" id="PF01453">
    <property type="entry name" value="B_lectin"/>
    <property type="match status" value="1"/>
</dbReference>
<keyword evidence="12" id="KW-0325">Glycoprotein</keyword>
<evidence type="ECO:0000256" key="1">
    <source>
        <dbReference type="ARBA" id="ARBA00004251"/>
    </source>
</evidence>
<dbReference type="CDD" id="cd01098">
    <property type="entry name" value="PAN_AP_plant"/>
    <property type="match status" value="1"/>
</dbReference>
<dbReference type="GO" id="GO:0005524">
    <property type="term" value="F:ATP binding"/>
    <property type="evidence" value="ECO:0007669"/>
    <property type="project" value="UniProtKB-UniRule"/>
</dbReference>
<dbReference type="Gene3D" id="3.30.200.20">
    <property type="entry name" value="Phosphorylase Kinase, domain 1"/>
    <property type="match status" value="1"/>
</dbReference>
<evidence type="ECO:0000256" key="13">
    <source>
        <dbReference type="ARBA" id="ARBA00047899"/>
    </source>
</evidence>
<evidence type="ECO:0000256" key="6">
    <source>
        <dbReference type="ARBA" id="ARBA00022729"/>
    </source>
</evidence>
<keyword evidence="8 15" id="KW-0418">Kinase</keyword>
<accession>A0ABC9ET70</accession>
<sequence length="828" mass="91698">MTLLLLAVCASSDDRLVPGKPLLPGTTIISDGGDFALGFFSSSNSTPEKLYLGIWYNNIPQFTVVWVANRQAPAISSSAPSLVLTNTSDLVLLSDANGGRVLWTTNTTSAASSSTSLRSVAVLMNTGNLILRSSSGMILWQSFDHPTDTMLPGMTMRRSHKTPEGTRLVSWNGTDDPSPGAFSFVPGTLQSFIWNGSLPEWRSFVWTGVTVTSQYLQANTSIMTYLAYVDTVDEMSMVFTVSDGAPPMQGVMSYSGRLEVRVWNRDSSNWTMLTTWPDYECSKYGYCGLSGYCDYTDGTPTCKCLDGFEPVDKEEWSSARFSRGCQRKEAPRCADGFVALPDMKVPDNFVRLGGKTLKECAAECSANCSCVAYAYANLNGSTSNRDSTRCLVWIGDHQLVDTQKIGAGPYRTAGAEVQDTLYLRVAGMSGKRTKKNTLKVTLLTLAGVIVLTTILLIWVCKFRGRNTNKENHKKLEHGGFTISDEFGEEKTTNDFELPFLKFQDILVATNNFSSTFMIGQGGFGKVYKGTLEGGQEVAIKRLSRDSDQGSQEFRNEVVLIAKLQHRNLVRLLGCCIEGDEKLLIYEYLPNKSLDAIIFNSARNAALDWPIRFKIIKGVARGLLYLHNDSRLTIVHRDLKASNVLLDAEMRPKIADFGMARIFGDNQENANTKRVVGTYGYMAPEYAMEGIFSVKSDVYSFGVLLLEIVSGIKISSVDRVPGYPNLIVYAWNLCKEGKANELVDKRIVEDCLLHEASLCIHMGLLCVQENPDDRPLTSFVVFNLENGCTTLPTPNHPAYFVQRNNDMEQMREDIMNSKNMMTLTVIEGR</sequence>
<evidence type="ECO:0000256" key="12">
    <source>
        <dbReference type="ARBA" id="ARBA00023180"/>
    </source>
</evidence>
<dbReference type="InterPro" id="IPR003609">
    <property type="entry name" value="Pan_app"/>
</dbReference>
<evidence type="ECO:0000259" key="19">
    <source>
        <dbReference type="PROSITE" id="PS50927"/>
    </source>
</evidence>
<keyword evidence="17" id="KW-0472">Membrane</keyword>
<gene>
    <name evidence="21" type="ORF">URODEC1_LOCUS98635</name>
</gene>
<dbReference type="PROSITE" id="PS50948">
    <property type="entry name" value="PAN"/>
    <property type="match status" value="1"/>
</dbReference>
<evidence type="ECO:0000256" key="15">
    <source>
        <dbReference type="PIRNR" id="PIRNR000641"/>
    </source>
</evidence>
<evidence type="ECO:0000256" key="14">
    <source>
        <dbReference type="ARBA" id="ARBA00048679"/>
    </source>
</evidence>
<keyword evidence="10" id="KW-1015">Disulfide bond</keyword>
<keyword evidence="11" id="KW-0675">Receptor</keyword>
<dbReference type="Pfam" id="PF07714">
    <property type="entry name" value="PK_Tyr_Ser-Thr"/>
    <property type="match status" value="1"/>
</dbReference>
<dbReference type="GO" id="GO:0005886">
    <property type="term" value="C:plasma membrane"/>
    <property type="evidence" value="ECO:0007669"/>
    <property type="project" value="UniProtKB-SubCell"/>
</dbReference>
<keyword evidence="9 15" id="KW-0067">ATP-binding</keyword>
<dbReference type="InterPro" id="IPR017441">
    <property type="entry name" value="Protein_kinase_ATP_BS"/>
</dbReference>
<dbReference type="PROSITE" id="PS50011">
    <property type="entry name" value="PROTEIN_KINASE_DOM"/>
    <property type="match status" value="1"/>
</dbReference>
<dbReference type="PROSITE" id="PS50927">
    <property type="entry name" value="BULB_LECTIN"/>
    <property type="match status" value="1"/>
</dbReference>
<keyword evidence="7 15" id="KW-0547">Nucleotide-binding</keyword>
<dbReference type="InterPro" id="IPR000858">
    <property type="entry name" value="S_locus_glycoprot_dom"/>
</dbReference>
<dbReference type="SMART" id="SM00473">
    <property type="entry name" value="PAN_AP"/>
    <property type="match status" value="1"/>
</dbReference>
<feature type="transmembrane region" description="Helical" evidence="17">
    <location>
        <begin position="440"/>
        <end position="460"/>
    </location>
</feature>
<proteinExistence type="inferred from homology"/>